<keyword evidence="2" id="KW-1185">Reference proteome</keyword>
<comment type="caution">
    <text evidence="1">The sequence shown here is derived from an EMBL/GenBank/DDBJ whole genome shotgun (WGS) entry which is preliminary data.</text>
</comment>
<organism evidence="1 2">
    <name type="scientific">Auriscalpium vulgare</name>
    <dbReference type="NCBI Taxonomy" id="40419"/>
    <lineage>
        <taxon>Eukaryota</taxon>
        <taxon>Fungi</taxon>
        <taxon>Dikarya</taxon>
        <taxon>Basidiomycota</taxon>
        <taxon>Agaricomycotina</taxon>
        <taxon>Agaricomycetes</taxon>
        <taxon>Russulales</taxon>
        <taxon>Auriscalpiaceae</taxon>
        <taxon>Auriscalpium</taxon>
    </lineage>
</organism>
<proteinExistence type="predicted"/>
<gene>
    <name evidence="1" type="ORF">FA95DRAFT_886153</name>
</gene>
<accession>A0ACB8R8Y8</accession>
<protein>
    <submittedName>
        <fullName evidence="1">Uncharacterized protein</fullName>
    </submittedName>
</protein>
<dbReference type="Proteomes" id="UP000814033">
    <property type="component" value="Unassembled WGS sequence"/>
</dbReference>
<name>A0ACB8R8Y8_9AGAM</name>
<sequence length="238" mass="26609">MPSRTLASPPPTHGAINCCHSQTRDIREAPGLCPVPNVGGRVLRTIVFETLQPVRKLRGDEFVKAWIDCVRCHRICGNRAFNKEGPASPTSRTAGRTAFNDWDLASIEQEHADRYLDRTGSIPFMPLELLNSEYWAGTIERTYYQGLESLIWAFTFVLLNFDCDRKTVTKRAASAWLTGDYVACFKEKLCFLTRDVISFIKNPRGLEGSVATSQGSPPDDHIPAPPTRLEHVGFPSRA</sequence>
<evidence type="ECO:0000313" key="1">
    <source>
        <dbReference type="EMBL" id="KAI0040372.1"/>
    </source>
</evidence>
<reference evidence="1" key="1">
    <citation type="submission" date="2021-02" db="EMBL/GenBank/DDBJ databases">
        <authorList>
            <consortium name="DOE Joint Genome Institute"/>
            <person name="Ahrendt S."/>
            <person name="Looney B.P."/>
            <person name="Miyauchi S."/>
            <person name="Morin E."/>
            <person name="Drula E."/>
            <person name="Courty P.E."/>
            <person name="Chicoki N."/>
            <person name="Fauchery L."/>
            <person name="Kohler A."/>
            <person name="Kuo A."/>
            <person name="Labutti K."/>
            <person name="Pangilinan J."/>
            <person name="Lipzen A."/>
            <person name="Riley R."/>
            <person name="Andreopoulos W."/>
            <person name="He G."/>
            <person name="Johnson J."/>
            <person name="Barry K.W."/>
            <person name="Grigoriev I.V."/>
            <person name="Nagy L."/>
            <person name="Hibbett D."/>
            <person name="Henrissat B."/>
            <person name="Matheny P.B."/>
            <person name="Labbe J."/>
            <person name="Martin F."/>
        </authorList>
    </citation>
    <scope>NUCLEOTIDE SEQUENCE</scope>
    <source>
        <strain evidence="1">FP105234-sp</strain>
    </source>
</reference>
<evidence type="ECO:0000313" key="2">
    <source>
        <dbReference type="Proteomes" id="UP000814033"/>
    </source>
</evidence>
<reference evidence="1" key="2">
    <citation type="journal article" date="2022" name="New Phytol.">
        <title>Evolutionary transition to the ectomycorrhizal habit in the genomes of a hyperdiverse lineage of mushroom-forming fungi.</title>
        <authorList>
            <person name="Looney B."/>
            <person name="Miyauchi S."/>
            <person name="Morin E."/>
            <person name="Drula E."/>
            <person name="Courty P.E."/>
            <person name="Kohler A."/>
            <person name="Kuo A."/>
            <person name="LaButti K."/>
            <person name="Pangilinan J."/>
            <person name="Lipzen A."/>
            <person name="Riley R."/>
            <person name="Andreopoulos W."/>
            <person name="He G."/>
            <person name="Johnson J."/>
            <person name="Nolan M."/>
            <person name="Tritt A."/>
            <person name="Barry K.W."/>
            <person name="Grigoriev I.V."/>
            <person name="Nagy L.G."/>
            <person name="Hibbett D."/>
            <person name="Henrissat B."/>
            <person name="Matheny P.B."/>
            <person name="Labbe J."/>
            <person name="Martin F.M."/>
        </authorList>
    </citation>
    <scope>NUCLEOTIDE SEQUENCE</scope>
    <source>
        <strain evidence="1">FP105234-sp</strain>
    </source>
</reference>
<dbReference type="EMBL" id="MU276202">
    <property type="protein sequence ID" value="KAI0040372.1"/>
    <property type="molecule type" value="Genomic_DNA"/>
</dbReference>